<feature type="domain" description="Zn(2)-C6 fungal-type" evidence="5">
    <location>
        <begin position="8"/>
        <end position="36"/>
    </location>
</feature>
<evidence type="ECO:0000313" key="6">
    <source>
        <dbReference type="EMBL" id="KAE8408858.1"/>
    </source>
</evidence>
<keyword evidence="4" id="KW-0539">Nucleus</keyword>
<evidence type="ECO:0000256" key="4">
    <source>
        <dbReference type="ARBA" id="ARBA00023242"/>
    </source>
</evidence>
<keyword evidence="1" id="KW-0805">Transcription regulation</keyword>
<evidence type="ECO:0000313" key="7">
    <source>
        <dbReference type="Proteomes" id="UP000325579"/>
    </source>
</evidence>
<dbReference type="InterPro" id="IPR001138">
    <property type="entry name" value="Zn2Cys6_DnaBD"/>
</dbReference>
<accession>A0A5N7DTM0</accession>
<dbReference type="SUPFAM" id="SSF57701">
    <property type="entry name" value="Zn2/Cys6 DNA-binding domain"/>
    <property type="match status" value="1"/>
</dbReference>
<keyword evidence="2" id="KW-0238">DNA-binding</keyword>
<dbReference type="Gene3D" id="4.10.240.10">
    <property type="entry name" value="Zn(2)-C6 fungal-type DNA-binding domain"/>
    <property type="match status" value="1"/>
</dbReference>
<dbReference type="GO" id="GO:0008270">
    <property type="term" value="F:zinc ion binding"/>
    <property type="evidence" value="ECO:0007669"/>
    <property type="project" value="InterPro"/>
</dbReference>
<keyword evidence="3" id="KW-0804">Transcription</keyword>
<keyword evidence="7" id="KW-1185">Reference proteome</keyword>
<dbReference type="PROSITE" id="PS00463">
    <property type="entry name" value="ZN2_CY6_FUNGAL_1"/>
    <property type="match status" value="1"/>
</dbReference>
<dbReference type="GO" id="GO:0000981">
    <property type="term" value="F:DNA-binding transcription factor activity, RNA polymerase II-specific"/>
    <property type="evidence" value="ECO:0007669"/>
    <property type="project" value="InterPro"/>
</dbReference>
<dbReference type="InterPro" id="IPR036864">
    <property type="entry name" value="Zn2-C6_fun-type_DNA-bd_sf"/>
</dbReference>
<dbReference type="OrthoDB" id="4491390at2759"/>
<dbReference type="AlphaFoldDB" id="A0A5N7DTM0"/>
<dbReference type="Proteomes" id="UP000325579">
    <property type="component" value="Unassembled WGS sequence"/>
</dbReference>
<dbReference type="Pfam" id="PF00172">
    <property type="entry name" value="Zn_clus"/>
    <property type="match status" value="1"/>
</dbReference>
<dbReference type="SMART" id="SM00066">
    <property type="entry name" value="GAL4"/>
    <property type="match status" value="1"/>
</dbReference>
<dbReference type="PROSITE" id="PS50048">
    <property type="entry name" value="ZN2_CY6_FUNGAL_2"/>
    <property type="match status" value="1"/>
</dbReference>
<protein>
    <recommendedName>
        <fullName evidence="5">Zn(2)-C6 fungal-type domain-containing protein</fullName>
    </recommendedName>
</protein>
<dbReference type="PANTHER" id="PTHR38111">
    <property type="entry name" value="ZN(2)-C6 FUNGAL-TYPE DOMAIN-CONTAINING PROTEIN-RELATED"/>
    <property type="match status" value="1"/>
</dbReference>
<sequence>MKPRQRSVCNNCRRRKLGCDGKRPECTQCVFVGQKCDGYPSPWTFVSQRPWPGDLSTGKKRVRMENSVEQSSDLRPCQGAVLHNSHASLNDIVVGAAKPPRNTLSSDLPQANWPIHDQYIDTIVKAFTPNDHGSFISPKSSGREPQICGSWVEVLPHLSVGCDPHGALPKAIKALFASIVQPGPHQASERLDPIQAYHSAIKSLRRALPIPGYQNRAESAATMMCLCLAELMLPGSSTGPEMHARGITALFETHGPSAVRQGFLHKLYAGFLPLVVLEAFRDRKPTFVASEEWQNVPFSVTPPSAMQRLLGEAAIIPSILYKIDSTCHTWENPNLAAINGNFASLMAALSRLDGFEYPVNSHKERACRSFGQGTSDNTYCFPDIITANMLTHLWSFKLVCLLEIDKLVNLGLGLPFPRLTLPGNVQFCHLDRHMIRLSHWICNSMEYLLQDGLGLYGPASTLFPLQMAYKTLTRYPSQLARVGYCRQVVQRLVEKGIRVAPYFIY</sequence>
<dbReference type="GeneID" id="43665418"/>
<dbReference type="GO" id="GO:0009893">
    <property type="term" value="P:positive regulation of metabolic process"/>
    <property type="evidence" value="ECO:0007669"/>
    <property type="project" value="UniProtKB-ARBA"/>
</dbReference>
<dbReference type="CDD" id="cd00067">
    <property type="entry name" value="GAL4"/>
    <property type="match status" value="1"/>
</dbReference>
<proteinExistence type="predicted"/>
<evidence type="ECO:0000256" key="1">
    <source>
        <dbReference type="ARBA" id="ARBA00023015"/>
    </source>
</evidence>
<reference evidence="6 7" key="1">
    <citation type="submission" date="2019-04" db="EMBL/GenBank/DDBJ databases">
        <authorList>
            <consortium name="DOE Joint Genome Institute"/>
            <person name="Mondo S."/>
            <person name="Kjaerbolling I."/>
            <person name="Vesth T."/>
            <person name="Frisvad J.C."/>
            <person name="Nybo J.L."/>
            <person name="Theobald S."/>
            <person name="Kildgaard S."/>
            <person name="Isbrandt T."/>
            <person name="Kuo A."/>
            <person name="Sato A."/>
            <person name="Lyhne E.K."/>
            <person name="Kogle M.E."/>
            <person name="Wiebenga A."/>
            <person name="Kun R.S."/>
            <person name="Lubbers R.J."/>
            <person name="Makela M.R."/>
            <person name="Barry K."/>
            <person name="Chovatia M."/>
            <person name="Clum A."/>
            <person name="Daum C."/>
            <person name="Haridas S."/>
            <person name="He G."/>
            <person name="LaButti K."/>
            <person name="Lipzen A."/>
            <person name="Riley R."/>
            <person name="Salamov A."/>
            <person name="Simmons B.A."/>
            <person name="Magnuson J.K."/>
            <person name="Henrissat B."/>
            <person name="Mortensen U.H."/>
            <person name="Larsen T.O."/>
            <person name="Devries R.P."/>
            <person name="Grigoriev I.V."/>
            <person name="Machida M."/>
            <person name="Baker S.E."/>
            <person name="Andersen M.R."/>
            <person name="Cantor M.N."/>
            <person name="Hua S.X."/>
        </authorList>
    </citation>
    <scope>NUCLEOTIDE SEQUENCE [LARGE SCALE GENOMIC DNA]</scope>
    <source>
        <strain evidence="6 7">CBS 119388</strain>
    </source>
</reference>
<evidence type="ECO:0000259" key="5">
    <source>
        <dbReference type="PROSITE" id="PS50048"/>
    </source>
</evidence>
<dbReference type="GO" id="GO:0003677">
    <property type="term" value="F:DNA binding"/>
    <property type="evidence" value="ECO:0007669"/>
    <property type="project" value="UniProtKB-KW"/>
</dbReference>
<dbReference type="RefSeq" id="XP_031946177.1">
    <property type="nucleotide sequence ID" value="XM_032080727.1"/>
</dbReference>
<dbReference type="PANTHER" id="PTHR38111:SF9">
    <property type="entry name" value="ZN(2)-C6 FUNGAL-TYPE DOMAIN-CONTAINING PROTEIN"/>
    <property type="match status" value="1"/>
</dbReference>
<evidence type="ECO:0000256" key="2">
    <source>
        <dbReference type="ARBA" id="ARBA00023125"/>
    </source>
</evidence>
<evidence type="ECO:0000256" key="3">
    <source>
        <dbReference type="ARBA" id="ARBA00023163"/>
    </source>
</evidence>
<organism evidence="6 7">
    <name type="scientific">Aspergillus pseudonomiae</name>
    <dbReference type="NCBI Taxonomy" id="1506151"/>
    <lineage>
        <taxon>Eukaryota</taxon>
        <taxon>Fungi</taxon>
        <taxon>Dikarya</taxon>
        <taxon>Ascomycota</taxon>
        <taxon>Pezizomycotina</taxon>
        <taxon>Eurotiomycetes</taxon>
        <taxon>Eurotiomycetidae</taxon>
        <taxon>Eurotiales</taxon>
        <taxon>Aspergillaceae</taxon>
        <taxon>Aspergillus</taxon>
        <taxon>Aspergillus subgen. Circumdati</taxon>
    </lineage>
</organism>
<name>A0A5N7DTM0_9EURO</name>
<dbReference type="InterPro" id="IPR053178">
    <property type="entry name" value="Osmoadaptation_assoc"/>
</dbReference>
<dbReference type="EMBL" id="ML736741">
    <property type="protein sequence ID" value="KAE8408858.1"/>
    <property type="molecule type" value="Genomic_DNA"/>
</dbReference>
<gene>
    <name evidence="6" type="ORF">BDV37DRAFT_237464</name>
</gene>